<feature type="domain" description="Retrotransposon gag" evidence="2">
    <location>
        <begin position="148"/>
        <end position="242"/>
    </location>
</feature>
<feature type="region of interest" description="Disordered" evidence="1">
    <location>
        <begin position="378"/>
        <end position="399"/>
    </location>
</feature>
<dbReference type="EMBL" id="QXFY01000912">
    <property type="protein sequence ID" value="KAE9333123.1"/>
    <property type="molecule type" value="Genomic_DNA"/>
</dbReference>
<reference evidence="3 4" key="1">
    <citation type="submission" date="2018-09" db="EMBL/GenBank/DDBJ databases">
        <title>Genomic investigation of the strawberry pathogen Phytophthora fragariae indicates pathogenicity is determined by transcriptional variation in three key races.</title>
        <authorList>
            <person name="Adams T.M."/>
            <person name="Armitage A.D."/>
            <person name="Sobczyk M.K."/>
            <person name="Bates H.J."/>
            <person name="Dunwell J.M."/>
            <person name="Nellist C.F."/>
            <person name="Harrison R.J."/>
        </authorList>
    </citation>
    <scope>NUCLEOTIDE SEQUENCE [LARGE SCALE GENOMIC DNA]</scope>
    <source>
        <strain evidence="3 4">NOV-77</strain>
    </source>
</reference>
<gene>
    <name evidence="3" type="ORF">PF008_g14600</name>
</gene>
<feature type="region of interest" description="Disordered" evidence="1">
    <location>
        <begin position="319"/>
        <end position="364"/>
    </location>
</feature>
<sequence>MEDSGSRLPARQDFPHLSDAHWATLEKMLSLLGEAAFAGFPNLPAEQQRARVERFDKYESSLIAHVSAAAQEAASATMRAEAQSAAQASATNTASLAARPTTTKPVKMSVPTFDGKDSDSLVFWVREIEIEIALSAGQIYDAQTQVAFALSNLGGRARAWAMARETETPGYFTSWSFTEQELRPTFLLANVAYRHRSSFLRCKQGKRSLQDYVMELHNLEAAMASAPLSEDVKVTVFMDGLHRFRFGRSSSGVSRRPSTRRSTSLYWRITACAQRKATPLTSKQVRVPLRWRSLLPSRHAPSGPNGRVVAVSVVTNRVTSVGTAPPTHGRRHATRSTRRVRLSTASRRQSRKTATPSRGGTPCWETSLLFEGGESLTSLSKGASPWDDTSVSLRDRRAV</sequence>
<dbReference type="AlphaFoldDB" id="A0A6G0RGN5"/>
<dbReference type="Pfam" id="PF03732">
    <property type="entry name" value="Retrotrans_gag"/>
    <property type="match status" value="1"/>
</dbReference>
<dbReference type="Proteomes" id="UP000486351">
    <property type="component" value="Unassembled WGS sequence"/>
</dbReference>
<evidence type="ECO:0000256" key="1">
    <source>
        <dbReference type="SAM" id="MobiDB-lite"/>
    </source>
</evidence>
<feature type="region of interest" description="Disordered" evidence="1">
    <location>
        <begin position="88"/>
        <end position="110"/>
    </location>
</feature>
<proteinExistence type="predicted"/>
<feature type="compositionally biased region" description="Polar residues" evidence="1">
    <location>
        <begin position="343"/>
        <end position="358"/>
    </location>
</feature>
<protein>
    <recommendedName>
        <fullName evidence="2">Retrotransposon gag domain-containing protein</fullName>
    </recommendedName>
</protein>
<comment type="caution">
    <text evidence="3">The sequence shown here is derived from an EMBL/GenBank/DDBJ whole genome shotgun (WGS) entry which is preliminary data.</text>
</comment>
<evidence type="ECO:0000259" key="2">
    <source>
        <dbReference type="Pfam" id="PF03732"/>
    </source>
</evidence>
<feature type="compositionally biased region" description="Polar residues" evidence="1">
    <location>
        <begin position="378"/>
        <end position="392"/>
    </location>
</feature>
<name>A0A6G0RGN5_9STRA</name>
<evidence type="ECO:0000313" key="4">
    <source>
        <dbReference type="Proteomes" id="UP000486351"/>
    </source>
</evidence>
<feature type="compositionally biased region" description="Low complexity" evidence="1">
    <location>
        <begin position="88"/>
        <end position="98"/>
    </location>
</feature>
<evidence type="ECO:0000313" key="3">
    <source>
        <dbReference type="EMBL" id="KAE9333123.1"/>
    </source>
</evidence>
<feature type="compositionally biased region" description="Basic residues" evidence="1">
    <location>
        <begin position="328"/>
        <end position="341"/>
    </location>
</feature>
<accession>A0A6G0RGN5</accession>
<organism evidence="3 4">
    <name type="scientific">Phytophthora fragariae</name>
    <dbReference type="NCBI Taxonomy" id="53985"/>
    <lineage>
        <taxon>Eukaryota</taxon>
        <taxon>Sar</taxon>
        <taxon>Stramenopiles</taxon>
        <taxon>Oomycota</taxon>
        <taxon>Peronosporomycetes</taxon>
        <taxon>Peronosporales</taxon>
        <taxon>Peronosporaceae</taxon>
        <taxon>Phytophthora</taxon>
    </lineage>
</organism>
<dbReference type="InterPro" id="IPR005162">
    <property type="entry name" value="Retrotrans_gag_dom"/>
</dbReference>